<organism evidence="2 3">
    <name type="scientific">Paramuricea clavata</name>
    <name type="common">Red gorgonian</name>
    <name type="synonym">Violescent sea-whip</name>
    <dbReference type="NCBI Taxonomy" id="317549"/>
    <lineage>
        <taxon>Eukaryota</taxon>
        <taxon>Metazoa</taxon>
        <taxon>Cnidaria</taxon>
        <taxon>Anthozoa</taxon>
        <taxon>Octocorallia</taxon>
        <taxon>Malacalcyonacea</taxon>
        <taxon>Plexauridae</taxon>
        <taxon>Paramuricea</taxon>
    </lineage>
</organism>
<proteinExistence type="predicted"/>
<sequence>MKQILKRLHNSKSQYNRADWDNSFARHQRYLAILQKKRKPWQARSYRELGGAFIMNSPRKRRKLSKTDTEDESEDDEDSLTEDQTDDDDDYSEKNSDDEKKSGLFPEIKVCSQGFFTLAIDFSPFE</sequence>
<feature type="compositionally biased region" description="Acidic residues" evidence="1">
    <location>
        <begin position="69"/>
        <end position="91"/>
    </location>
</feature>
<protein>
    <submittedName>
        <fullName evidence="2">Uncharacterized protein</fullName>
    </submittedName>
</protein>
<accession>A0A7D9H843</accession>
<reference evidence="2" key="1">
    <citation type="submission" date="2020-04" db="EMBL/GenBank/DDBJ databases">
        <authorList>
            <person name="Alioto T."/>
            <person name="Alioto T."/>
            <person name="Gomez Garrido J."/>
        </authorList>
    </citation>
    <scope>NUCLEOTIDE SEQUENCE</scope>
    <source>
        <strain evidence="2">A484AB</strain>
    </source>
</reference>
<comment type="caution">
    <text evidence="2">The sequence shown here is derived from an EMBL/GenBank/DDBJ whole genome shotgun (WGS) entry which is preliminary data.</text>
</comment>
<evidence type="ECO:0000256" key="1">
    <source>
        <dbReference type="SAM" id="MobiDB-lite"/>
    </source>
</evidence>
<gene>
    <name evidence="2" type="ORF">PACLA_8A034361</name>
</gene>
<feature type="region of interest" description="Disordered" evidence="1">
    <location>
        <begin position="57"/>
        <end position="103"/>
    </location>
</feature>
<dbReference type="AlphaFoldDB" id="A0A7D9H843"/>
<keyword evidence="3" id="KW-1185">Reference proteome</keyword>
<evidence type="ECO:0000313" key="2">
    <source>
        <dbReference type="EMBL" id="CAB3977197.1"/>
    </source>
</evidence>
<name>A0A7D9H843_PARCT</name>
<dbReference type="Proteomes" id="UP001152795">
    <property type="component" value="Unassembled WGS sequence"/>
</dbReference>
<dbReference type="EMBL" id="CACRXK020000034">
    <property type="protein sequence ID" value="CAB3977197.1"/>
    <property type="molecule type" value="Genomic_DNA"/>
</dbReference>
<evidence type="ECO:0000313" key="3">
    <source>
        <dbReference type="Proteomes" id="UP001152795"/>
    </source>
</evidence>
<feature type="compositionally biased region" description="Basic and acidic residues" evidence="1">
    <location>
        <begin position="92"/>
        <end position="102"/>
    </location>
</feature>